<dbReference type="InterPro" id="IPR006603">
    <property type="entry name" value="PQ-loop_rpt"/>
</dbReference>
<dbReference type="GO" id="GO:0012505">
    <property type="term" value="C:endomembrane system"/>
    <property type="evidence" value="ECO:0007669"/>
    <property type="project" value="UniProtKB-SubCell"/>
</dbReference>
<gene>
    <name evidence="9" type="ORF">PHSY_002214</name>
</gene>
<evidence type="ECO:0000256" key="1">
    <source>
        <dbReference type="ARBA" id="ARBA00004127"/>
    </source>
</evidence>
<evidence type="ECO:0000256" key="2">
    <source>
        <dbReference type="ARBA" id="ARBA00022448"/>
    </source>
</evidence>
<dbReference type="Pfam" id="PF04193">
    <property type="entry name" value="PQ-loop"/>
    <property type="match status" value="2"/>
</dbReference>
<dbReference type="HOGENOM" id="CLU_046327_0_0_1"/>
<feature type="compositionally biased region" description="Acidic residues" evidence="7">
    <location>
        <begin position="274"/>
        <end position="284"/>
    </location>
</feature>
<keyword evidence="4" id="KW-0677">Repeat</keyword>
<dbReference type="SMART" id="SM00679">
    <property type="entry name" value="CTNS"/>
    <property type="match status" value="2"/>
</dbReference>
<feature type="transmembrane region" description="Helical" evidence="8">
    <location>
        <begin position="107"/>
        <end position="127"/>
    </location>
</feature>
<dbReference type="EMBL" id="DF238785">
    <property type="protein sequence ID" value="GAC94641.1"/>
    <property type="molecule type" value="Genomic_DNA"/>
</dbReference>
<organism evidence="9 10">
    <name type="scientific">Pseudozyma hubeiensis (strain SY62)</name>
    <name type="common">Yeast</name>
    <dbReference type="NCBI Taxonomy" id="1305764"/>
    <lineage>
        <taxon>Eukaryota</taxon>
        <taxon>Fungi</taxon>
        <taxon>Dikarya</taxon>
        <taxon>Basidiomycota</taxon>
        <taxon>Ustilaginomycotina</taxon>
        <taxon>Ustilaginomycetes</taxon>
        <taxon>Ustilaginales</taxon>
        <taxon>Ustilaginaceae</taxon>
        <taxon>Pseudozyma</taxon>
    </lineage>
</organism>
<reference evidence="10" key="1">
    <citation type="journal article" date="2013" name="Genome Announc.">
        <title>Draft genome sequence of the basidiomycetous yeast-like fungus Pseudozyma hubeiensis SY62, which produces an abundant amount of the biosurfactant mannosylerythritol lipids.</title>
        <authorList>
            <person name="Konishi M."/>
            <person name="Hatada Y."/>
            <person name="Horiuchi J."/>
        </authorList>
    </citation>
    <scope>NUCLEOTIDE SEQUENCE [LARGE SCALE GENOMIC DNA]</scope>
    <source>
        <strain evidence="10">SY62</strain>
    </source>
</reference>
<dbReference type="OrthoDB" id="75720at2759"/>
<evidence type="ECO:0000256" key="5">
    <source>
        <dbReference type="ARBA" id="ARBA00022989"/>
    </source>
</evidence>
<evidence type="ECO:0000256" key="7">
    <source>
        <dbReference type="SAM" id="MobiDB-lite"/>
    </source>
</evidence>
<dbReference type="GO" id="GO:0015184">
    <property type="term" value="F:L-cystine transmembrane transporter activity"/>
    <property type="evidence" value="ECO:0007669"/>
    <property type="project" value="TreeGrafter"/>
</dbReference>
<comment type="subcellular location">
    <subcellularLocation>
        <location evidence="1">Endomembrane system</location>
        <topology evidence="1">Multi-pass membrane protein</topology>
    </subcellularLocation>
</comment>
<keyword evidence="2" id="KW-0813">Transport</keyword>
<dbReference type="GeneID" id="24107507"/>
<dbReference type="Gene3D" id="1.20.1280.290">
    <property type="match status" value="1"/>
</dbReference>
<dbReference type="eggNOG" id="KOG3145">
    <property type="taxonomic scope" value="Eukaryota"/>
</dbReference>
<dbReference type="GO" id="GO:0000324">
    <property type="term" value="C:fungal-type vacuole"/>
    <property type="evidence" value="ECO:0007669"/>
    <property type="project" value="TreeGrafter"/>
</dbReference>
<name>R9P0H3_PSEHS</name>
<dbReference type="GO" id="GO:0005774">
    <property type="term" value="C:vacuolar membrane"/>
    <property type="evidence" value="ECO:0007669"/>
    <property type="project" value="TreeGrafter"/>
</dbReference>
<feature type="transmembrane region" description="Helical" evidence="8">
    <location>
        <begin position="63"/>
        <end position="84"/>
    </location>
</feature>
<evidence type="ECO:0000256" key="6">
    <source>
        <dbReference type="ARBA" id="ARBA00023136"/>
    </source>
</evidence>
<dbReference type="Proteomes" id="UP000014071">
    <property type="component" value="Unassembled WGS sequence"/>
</dbReference>
<feature type="region of interest" description="Disordered" evidence="7">
    <location>
        <begin position="265"/>
        <end position="311"/>
    </location>
</feature>
<evidence type="ECO:0000313" key="10">
    <source>
        <dbReference type="Proteomes" id="UP000014071"/>
    </source>
</evidence>
<proteinExistence type="predicted"/>
<evidence type="ECO:0000256" key="8">
    <source>
        <dbReference type="SAM" id="Phobius"/>
    </source>
</evidence>
<dbReference type="InterPro" id="IPR005282">
    <property type="entry name" value="LC_transporter"/>
</dbReference>
<dbReference type="AlphaFoldDB" id="R9P0H3"/>
<keyword evidence="5 8" id="KW-1133">Transmembrane helix</keyword>
<keyword evidence="3 8" id="KW-0812">Transmembrane</keyword>
<dbReference type="RefSeq" id="XP_012188228.1">
    <property type="nucleotide sequence ID" value="XM_012332838.1"/>
</dbReference>
<evidence type="ECO:0000256" key="3">
    <source>
        <dbReference type="ARBA" id="ARBA00022692"/>
    </source>
</evidence>
<protein>
    <submittedName>
        <fullName evidence="9">Pq loop repeat protein</fullName>
    </submittedName>
</protein>
<evidence type="ECO:0000313" key="9">
    <source>
        <dbReference type="EMBL" id="GAC94641.1"/>
    </source>
</evidence>
<accession>R9P0H3</accession>
<keyword evidence="6 8" id="KW-0472">Membrane</keyword>
<sequence length="311" mass="34965">MGVISHTLIARSAVVLSDHPSRILTNLSHLLGWIYTVSWSLSFYPQVIHNYTHRSTIGLSTDFVFLNAVGHTSYFVYNFLLFYYEPVRRAYRHAHGGRDSVVQLNDFIFSLHATILALFTLAQYLWYRKPNQHLSRTVSLSLALVLTLTVFALGARRLKLVSWLNIVDFASSIKLFITLTKYLPQIKLNKDRKSTKGFAIENILLDLTGGVLSLAQLFIDSVWIQGSWQGVTGDWGKLALGALSIAFDAVLCWQHYVLYGDKEPEREVQREAVEVEDDEEEGEQDAGYGAAESGSSRSNRAGDTESSALLR</sequence>
<feature type="transmembrane region" description="Helical" evidence="8">
    <location>
        <begin position="134"/>
        <end position="154"/>
    </location>
</feature>
<dbReference type="PANTHER" id="PTHR13131">
    <property type="entry name" value="CYSTINOSIN"/>
    <property type="match status" value="1"/>
</dbReference>
<evidence type="ECO:0000256" key="4">
    <source>
        <dbReference type="ARBA" id="ARBA00022737"/>
    </source>
</evidence>
<feature type="compositionally biased region" description="Polar residues" evidence="7">
    <location>
        <begin position="293"/>
        <end position="311"/>
    </location>
</feature>
<dbReference type="PANTHER" id="PTHR13131:SF5">
    <property type="entry name" value="CYSTINOSIN"/>
    <property type="match status" value="1"/>
</dbReference>
<keyword evidence="10" id="KW-1185">Reference proteome</keyword>
<feature type="transmembrane region" description="Helical" evidence="8">
    <location>
        <begin position="30"/>
        <end position="51"/>
    </location>
</feature>